<dbReference type="CDD" id="cd01146">
    <property type="entry name" value="FhuD"/>
    <property type="match status" value="1"/>
</dbReference>
<keyword evidence="10" id="KW-1185">Reference proteome</keyword>
<dbReference type="RefSeq" id="WP_115411939.1">
    <property type="nucleotide sequence ID" value="NZ_CP031356.1"/>
</dbReference>
<feature type="compositionally biased region" description="Low complexity" evidence="5">
    <location>
        <begin position="32"/>
        <end position="43"/>
    </location>
</feature>
<dbReference type="InterPro" id="IPR006311">
    <property type="entry name" value="TAT_signal"/>
</dbReference>
<dbReference type="PROSITE" id="PS51318">
    <property type="entry name" value="TAT"/>
    <property type="match status" value="1"/>
</dbReference>
<dbReference type="PROSITE" id="PS51257">
    <property type="entry name" value="PROKAR_LIPOPROTEIN"/>
    <property type="match status" value="1"/>
</dbReference>
<feature type="signal peptide" evidence="6">
    <location>
        <begin position="1"/>
        <end position="24"/>
    </location>
</feature>
<keyword evidence="3" id="KW-0813">Transport</keyword>
<dbReference type="SUPFAM" id="SSF53807">
    <property type="entry name" value="Helical backbone' metal receptor"/>
    <property type="match status" value="1"/>
</dbReference>
<evidence type="ECO:0000313" key="11">
    <source>
        <dbReference type="Proteomes" id="UP000282185"/>
    </source>
</evidence>
<dbReference type="EMBL" id="QSWH01000007">
    <property type="protein sequence ID" value="RRR21456.1"/>
    <property type="molecule type" value="Genomic_DNA"/>
</dbReference>
<feature type="compositionally biased region" description="Basic and acidic residues" evidence="5">
    <location>
        <begin position="44"/>
        <end position="54"/>
    </location>
</feature>
<reference evidence="9 11" key="2">
    <citation type="submission" date="2018-08" db="EMBL/GenBank/DDBJ databases">
        <title>Brachybacterium saurashtrense DSM 23186.</title>
        <authorList>
            <person name="Li Y."/>
        </authorList>
    </citation>
    <scope>NUCLEOTIDE SEQUENCE [LARGE SCALE GENOMIC DNA]</scope>
    <source>
        <strain evidence="9 11">DSM 23186</strain>
    </source>
</reference>
<evidence type="ECO:0000313" key="8">
    <source>
        <dbReference type="EMBL" id="AXK44184.1"/>
    </source>
</evidence>
<feature type="domain" description="Fe/B12 periplasmic-binding" evidence="7">
    <location>
        <begin position="64"/>
        <end position="314"/>
    </location>
</feature>
<dbReference type="PANTHER" id="PTHR30532">
    <property type="entry name" value="IRON III DICITRATE-BINDING PERIPLASMIC PROTEIN"/>
    <property type="match status" value="1"/>
</dbReference>
<name>A0A345YJT2_9MICO</name>
<dbReference type="AlphaFoldDB" id="A0A345YJT2"/>
<evidence type="ECO:0000256" key="3">
    <source>
        <dbReference type="ARBA" id="ARBA00022448"/>
    </source>
</evidence>
<dbReference type="Gene3D" id="3.40.50.1980">
    <property type="entry name" value="Nitrogenase molybdenum iron protein domain"/>
    <property type="match status" value="2"/>
</dbReference>
<dbReference type="EMBL" id="CP031356">
    <property type="protein sequence ID" value="AXK44184.1"/>
    <property type="molecule type" value="Genomic_DNA"/>
</dbReference>
<dbReference type="PANTHER" id="PTHR30532:SF1">
    <property type="entry name" value="IRON(3+)-HYDROXAMATE-BINDING PROTEIN FHUD"/>
    <property type="match status" value="1"/>
</dbReference>
<dbReference type="OrthoDB" id="1846031at2"/>
<evidence type="ECO:0000256" key="4">
    <source>
        <dbReference type="ARBA" id="ARBA00022729"/>
    </source>
</evidence>
<comment type="similarity">
    <text evidence="2">Belongs to the bacterial solute-binding protein 8 family.</text>
</comment>
<dbReference type="InterPro" id="IPR002491">
    <property type="entry name" value="ABC_transptr_periplasmic_BD"/>
</dbReference>
<gene>
    <name evidence="8" type="ORF">DWV08_00110</name>
    <name evidence="9" type="ORF">DXU92_14010</name>
</gene>
<feature type="chain" id="PRO_5043747282" evidence="6">
    <location>
        <begin position="25"/>
        <end position="314"/>
    </location>
</feature>
<dbReference type="Pfam" id="PF01497">
    <property type="entry name" value="Peripla_BP_2"/>
    <property type="match status" value="1"/>
</dbReference>
<evidence type="ECO:0000256" key="6">
    <source>
        <dbReference type="SAM" id="SignalP"/>
    </source>
</evidence>
<dbReference type="PROSITE" id="PS50983">
    <property type="entry name" value="FE_B12_PBP"/>
    <property type="match status" value="1"/>
</dbReference>
<proteinExistence type="inferred from homology"/>
<evidence type="ECO:0000256" key="2">
    <source>
        <dbReference type="ARBA" id="ARBA00008814"/>
    </source>
</evidence>
<evidence type="ECO:0000313" key="10">
    <source>
        <dbReference type="Proteomes" id="UP000254236"/>
    </source>
</evidence>
<keyword evidence="4 6" id="KW-0732">Signal</keyword>
<evidence type="ECO:0000256" key="5">
    <source>
        <dbReference type="SAM" id="MobiDB-lite"/>
    </source>
</evidence>
<protein>
    <submittedName>
        <fullName evidence="9">Iron-siderophore ABC transporter substrate-binding protein</fullName>
    </submittedName>
</protein>
<dbReference type="KEGG" id="bsau:DWV08_00110"/>
<reference evidence="8 10" key="1">
    <citation type="submission" date="2018-07" db="EMBL/GenBank/DDBJ databases">
        <title>Brachybacterium saurashtrense DSM 23186 genome sequence.</title>
        <authorList>
            <person name="Guo L."/>
        </authorList>
    </citation>
    <scope>NUCLEOTIDE SEQUENCE [LARGE SCALE GENOMIC DNA]</scope>
    <source>
        <strain evidence="8 10">DSM 23186</strain>
    </source>
</reference>
<feature type="region of interest" description="Disordered" evidence="5">
    <location>
        <begin position="27"/>
        <end position="61"/>
    </location>
</feature>
<dbReference type="Proteomes" id="UP000254236">
    <property type="component" value="Chromosome"/>
</dbReference>
<dbReference type="GO" id="GO:0030288">
    <property type="term" value="C:outer membrane-bounded periplasmic space"/>
    <property type="evidence" value="ECO:0007669"/>
    <property type="project" value="TreeGrafter"/>
</dbReference>
<evidence type="ECO:0000259" key="7">
    <source>
        <dbReference type="PROSITE" id="PS50983"/>
    </source>
</evidence>
<comment type="subcellular location">
    <subcellularLocation>
        <location evidence="1">Cell envelope</location>
    </subcellularLocation>
</comment>
<dbReference type="InterPro" id="IPR051313">
    <property type="entry name" value="Bact_iron-sidero_bind"/>
</dbReference>
<dbReference type="GO" id="GO:1901678">
    <property type="term" value="P:iron coordination entity transport"/>
    <property type="evidence" value="ECO:0007669"/>
    <property type="project" value="UniProtKB-ARBA"/>
</dbReference>
<evidence type="ECO:0000256" key="1">
    <source>
        <dbReference type="ARBA" id="ARBA00004196"/>
    </source>
</evidence>
<sequence>MRHTPARRSLLLAALALPPALTLGACSSTSSGADEQAGAAGEDAATRSVDHARGTAEVPQSPQRVVVLEPVELDTAVALGTIPVGAAVASNVAGVPTYLGVDGVEPVGTVPEPDLEAIAALAPDLILGTDSRHSDLFAQLEAIAPTVFMQTQADPWQENVLLIGEALGAKDAAQELLDEFDQRCAEIGERFDVSGRTANMIRPRDETTLSLYGPTSFAGGALEAVGLTVPEQDWADGLQADLSPENILEARADYVFVTTVDVDDESTIPPAISDNRDAFPSVTLVDTSYWVSGVGPKGGALVLDDIEQFLDAQQ</sequence>
<accession>A0A345YJT2</accession>
<organism evidence="9 11">
    <name type="scientific">Brachybacterium saurashtrense</name>
    <dbReference type="NCBI Taxonomy" id="556288"/>
    <lineage>
        <taxon>Bacteria</taxon>
        <taxon>Bacillati</taxon>
        <taxon>Actinomycetota</taxon>
        <taxon>Actinomycetes</taxon>
        <taxon>Micrococcales</taxon>
        <taxon>Dermabacteraceae</taxon>
        <taxon>Brachybacterium</taxon>
    </lineage>
</organism>
<dbReference type="Proteomes" id="UP000282185">
    <property type="component" value="Unassembled WGS sequence"/>
</dbReference>
<evidence type="ECO:0000313" key="9">
    <source>
        <dbReference type="EMBL" id="RRR21456.1"/>
    </source>
</evidence>